<evidence type="ECO:0000313" key="3">
    <source>
        <dbReference type="Proteomes" id="UP000320338"/>
    </source>
</evidence>
<reference evidence="2 3" key="1">
    <citation type="submission" date="2019-06" db="EMBL/GenBank/DDBJ databases">
        <title>Whole genome shotgun sequence of Pseudonocardia hydrocarbonoxydans NBRC 14498.</title>
        <authorList>
            <person name="Hosoyama A."/>
            <person name="Uohara A."/>
            <person name="Ohji S."/>
            <person name="Ichikawa N."/>
        </authorList>
    </citation>
    <scope>NUCLEOTIDE SEQUENCE [LARGE SCALE GENOMIC DNA]</scope>
    <source>
        <strain evidence="2 3">NBRC 14498</strain>
    </source>
</reference>
<dbReference type="EMBL" id="BJNG01000044">
    <property type="protein sequence ID" value="GEC22397.1"/>
    <property type="molecule type" value="Genomic_DNA"/>
</dbReference>
<gene>
    <name evidence="2" type="ORF">PHY01_46800</name>
</gene>
<dbReference type="Proteomes" id="UP000320338">
    <property type="component" value="Unassembled WGS sequence"/>
</dbReference>
<dbReference type="AlphaFoldDB" id="A0A4Y3WU26"/>
<dbReference type="NCBIfam" id="TIGR03941">
    <property type="entry name" value="tRNA_deam_assoc"/>
    <property type="match status" value="1"/>
</dbReference>
<protein>
    <submittedName>
        <fullName evidence="2">tRNA adenosine deaminase</fullName>
    </submittedName>
</protein>
<organism evidence="2 3">
    <name type="scientific">Pseudonocardia hydrocarbonoxydans</name>
    <dbReference type="NCBI Taxonomy" id="76726"/>
    <lineage>
        <taxon>Bacteria</taxon>
        <taxon>Bacillati</taxon>
        <taxon>Actinomycetota</taxon>
        <taxon>Actinomycetes</taxon>
        <taxon>Pseudonocardiales</taxon>
        <taxon>Pseudonocardiaceae</taxon>
        <taxon>Pseudonocardia</taxon>
    </lineage>
</organism>
<evidence type="ECO:0000313" key="2">
    <source>
        <dbReference type="EMBL" id="GEC22397.1"/>
    </source>
</evidence>
<evidence type="ECO:0000256" key="1">
    <source>
        <dbReference type="SAM" id="MobiDB-lite"/>
    </source>
</evidence>
<keyword evidence="3" id="KW-1185">Reference proteome</keyword>
<feature type="region of interest" description="Disordered" evidence="1">
    <location>
        <begin position="1"/>
        <end position="20"/>
    </location>
</feature>
<proteinExistence type="predicted"/>
<accession>A0A4Y3WU26</accession>
<dbReference type="InterPro" id="IPR023869">
    <property type="entry name" value="tRNA_Adeno_NH3ase_assoc_put"/>
</dbReference>
<name>A0A4Y3WU26_9PSEU</name>
<sequence length="203" mass="21694">MAPILPHRTDTAGSTSGCGVDHSPREAYRSVMAVQSVEAPADVRGQALPGYAVAAIREEGRWRCTRLAAESLVDLDAAITELRELRVQGAVVGLLDVDDEFFVIVRPVPGGISLMLSDAVAALDYDVAADVLDLLRVELPPDDDALDDPWPEGDLAILADFGLPADELEMLAGELELYPDEQLATIGRRCGFADALAEVVDAR</sequence>
<comment type="caution">
    <text evidence="2">The sequence shown here is derived from an EMBL/GenBank/DDBJ whole genome shotgun (WGS) entry which is preliminary data.</text>
</comment>